<gene>
    <name evidence="3" type="ORF">HEK616_59410</name>
</gene>
<dbReference type="EMBL" id="AP026073">
    <property type="protein sequence ID" value="BDM72454.1"/>
    <property type="molecule type" value="Genomic_DNA"/>
</dbReference>
<organism evidence="3 4">
    <name type="scientific">Streptomyces nigrescens</name>
    <dbReference type="NCBI Taxonomy" id="1920"/>
    <lineage>
        <taxon>Bacteria</taxon>
        <taxon>Bacillati</taxon>
        <taxon>Actinomycetota</taxon>
        <taxon>Actinomycetes</taxon>
        <taxon>Kitasatosporales</taxon>
        <taxon>Streptomycetaceae</taxon>
        <taxon>Streptomyces</taxon>
    </lineage>
</organism>
<dbReference type="Proteomes" id="UP001059597">
    <property type="component" value="Chromosome"/>
</dbReference>
<feature type="transmembrane region" description="Helical" evidence="2">
    <location>
        <begin position="311"/>
        <end position="332"/>
    </location>
</feature>
<name>A0ABN6R790_STRNI</name>
<protein>
    <recommendedName>
        <fullName evidence="5">Integral membrane protein</fullName>
    </recommendedName>
</protein>
<feature type="transmembrane region" description="Helical" evidence="2">
    <location>
        <begin position="279"/>
        <end position="299"/>
    </location>
</feature>
<feature type="transmembrane region" description="Helical" evidence="2">
    <location>
        <begin position="132"/>
        <end position="151"/>
    </location>
</feature>
<feature type="transmembrane region" description="Helical" evidence="2">
    <location>
        <begin position="16"/>
        <end position="33"/>
    </location>
</feature>
<feature type="transmembrane region" description="Helical" evidence="2">
    <location>
        <begin position="91"/>
        <end position="112"/>
    </location>
</feature>
<keyword evidence="2" id="KW-1133">Transmembrane helix</keyword>
<keyword evidence="2" id="KW-0472">Membrane</keyword>
<sequence length="373" mass="37381">MSTERDSFLTNGRRRAATWLCVLLALSGAGWIVRDLTVAGQGADLWRHWCGAALRPGGDTVWATSALDPLLVLGAPAAAAAVRHRAPAPSVAAGALCSLAAGTALLRLPVLWTAAARLPVQDDRLLTWTRATAAAQLVAAAVLCAVAAGAVRRRGRPGRPGGRRTDALPEVASSAYGVVHAVPYGTDPGPAGRPHKGPAVVAGLLLAVAGLALTAREIHHWVRLGGEAYGRRLTGGTGAVGALLEPPADWEAAVLALLALAAAAAAFRRAAWARPATAAAGALLAVHGAVALALAMRAGEFGRLAVLPGGAQLGLAAAALSAAAGPLVLIAAARPGLPPPAADPDEVHAYGSAPGEARPPHAPPPPTTLPPGW</sequence>
<evidence type="ECO:0000256" key="2">
    <source>
        <dbReference type="SAM" id="Phobius"/>
    </source>
</evidence>
<evidence type="ECO:0000256" key="1">
    <source>
        <dbReference type="SAM" id="MobiDB-lite"/>
    </source>
</evidence>
<evidence type="ECO:0000313" key="3">
    <source>
        <dbReference type="EMBL" id="BDM72454.1"/>
    </source>
</evidence>
<dbReference type="RefSeq" id="WP_261955868.1">
    <property type="nucleotide sequence ID" value="NZ_AP026073.1"/>
</dbReference>
<feature type="region of interest" description="Disordered" evidence="1">
    <location>
        <begin position="340"/>
        <end position="373"/>
    </location>
</feature>
<proteinExistence type="predicted"/>
<keyword evidence="4" id="KW-1185">Reference proteome</keyword>
<feature type="compositionally biased region" description="Pro residues" evidence="1">
    <location>
        <begin position="360"/>
        <end position="373"/>
    </location>
</feature>
<feature type="transmembrane region" description="Helical" evidence="2">
    <location>
        <begin position="61"/>
        <end position="82"/>
    </location>
</feature>
<evidence type="ECO:0000313" key="4">
    <source>
        <dbReference type="Proteomes" id="UP001059597"/>
    </source>
</evidence>
<keyword evidence="2" id="KW-0812">Transmembrane</keyword>
<reference evidence="3" key="1">
    <citation type="submission" date="2022-06" db="EMBL/GenBank/DDBJ databases">
        <title>Complete genome sequence of Streptomyces nigrescens HEK616.</title>
        <authorList>
            <person name="Asamizu S."/>
            <person name="Onaka H."/>
        </authorList>
    </citation>
    <scope>NUCLEOTIDE SEQUENCE</scope>
    <source>
        <strain evidence="3">HEK616</strain>
    </source>
</reference>
<evidence type="ECO:0008006" key="5">
    <source>
        <dbReference type="Google" id="ProtNLM"/>
    </source>
</evidence>
<accession>A0ABN6R790</accession>